<accession>A0A0W0VIT7</accession>
<dbReference type="SUPFAM" id="SSF56349">
    <property type="entry name" value="DNA breaking-rejoining enzymes"/>
    <property type="match status" value="1"/>
</dbReference>
<dbReference type="GO" id="GO:0006310">
    <property type="term" value="P:DNA recombination"/>
    <property type="evidence" value="ECO:0007669"/>
    <property type="project" value="UniProtKB-KW"/>
</dbReference>
<gene>
    <name evidence="5" type="ORF">Lisr_1883</name>
</gene>
<dbReference type="InterPro" id="IPR011010">
    <property type="entry name" value="DNA_brk_join_enz"/>
</dbReference>
<dbReference type="GO" id="GO:0003677">
    <property type="term" value="F:DNA binding"/>
    <property type="evidence" value="ECO:0007669"/>
    <property type="project" value="InterPro"/>
</dbReference>
<dbReference type="PANTHER" id="PTHR30629">
    <property type="entry name" value="PROPHAGE INTEGRASE"/>
    <property type="match status" value="1"/>
</dbReference>
<evidence type="ECO:0000256" key="1">
    <source>
        <dbReference type="ARBA" id="ARBA00008857"/>
    </source>
</evidence>
<dbReference type="InterPro" id="IPR050808">
    <property type="entry name" value="Phage_Integrase"/>
</dbReference>
<protein>
    <submittedName>
        <fullName evidence="5">Phage related integrase</fullName>
    </submittedName>
</protein>
<evidence type="ECO:0000256" key="2">
    <source>
        <dbReference type="ARBA" id="ARBA00022908"/>
    </source>
</evidence>
<dbReference type="PANTHER" id="PTHR30629:SF2">
    <property type="entry name" value="PROPHAGE INTEGRASE INTS-RELATED"/>
    <property type="match status" value="1"/>
</dbReference>
<proteinExistence type="inferred from homology"/>
<dbReference type="STRING" id="454.Lisr_1883"/>
<dbReference type="InterPro" id="IPR002104">
    <property type="entry name" value="Integrase_catalytic"/>
</dbReference>
<dbReference type="InterPro" id="IPR013762">
    <property type="entry name" value="Integrase-like_cat_sf"/>
</dbReference>
<evidence type="ECO:0000313" key="6">
    <source>
        <dbReference type="Proteomes" id="UP000054761"/>
    </source>
</evidence>
<dbReference type="Gene3D" id="1.10.443.10">
    <property type="entry name" value="Intergrase catalytic core"/>
    <property type="match status" value="1"/>
</dbReference>
<dbReference type="PATRIC" id="fig|454.4.peg.2049"/>
<reference evidence="5 6" key="1">
    <citation type="submission" date="2015-11" db="EMBL/GenBank/DDBJ databases">
        <title>Genomic analysis of 38 Legionella species identifies large and diverse effector repertoires.</title>
        <authorList>
            <person name="Burstein D."/>
            <person name="Amaro F."/>
            <person name="Zusman T."/>
            <person name="Lifshitz Z."/>
            <person name="Cohen O."/>
            <person name="Gilbert J.A."/>
            <person name="Pupko T."/>
            <person name="Shuman H.A."/>
            <person name="Segal G."/>
        </authorList>
    </citation>
    <scope>NUCLEOTIDE SEQUENCE [LARGE SCALE GENOMIC DNA]</scope>
    <source>
        <strain evidence="5 6">Bercovier 4</strain>
    </source>
</reference>
<dbReference type="Proteomes" id="UP000054761">
    <property type="component" value="Unassembled WGS sequence"/>
</dbReference>
<dbReference type="PROSITE" id="PS51898">
    <property type="entry name" value="TYR_RECOMBINASE"/>
    <property type="match status" value="1"/>
</dbReference>
<name>A0A0W0VIT7_9GAMM</name>
<dbReference type="Pfam" id="PF00589">
    <property type="entry name" value="Phage_integrase"/>
    <property type="match status" value="1"/>
</dbReference>
<keyword evidence="6" id="KW-1185">Reference proteome</keyword>
<keyword evidence="3" id="KW-0233">DNA recombination</keyword>
<sequence length="224" mass="26478">MKDYKGVLKQVMSDWLNKPIINITREMIAKRHANHGKMHSKARANYGMRVLKALFNFAEQEYQLDHGQPIIALNPVEYLSHTRSWFKIERRNTLIKSHQLEAWHNGLTRLGDMEDYPQSLMWKDYFLLVLFTGLRRMEAASLPWKNVDFKAKTFILHNTKNRENHTLPMSDFLYDLFWRRHQFKINEFVFPASSKTGHIVEPRKAMLKVAKLSGVPFTVHDLQP</sequence>
<dbReference type="GO" id="GO:0015074">
    <property type="term" value="P:DNA integration"/>
    <property type="evidence" value="ECO:0007669"/>
    <property type="project" value="UniProtKB-KW"/>
</dbReference>
<feature type="domain" description="Tyr recombinase" evidence="4">
    <location>
        <begin position="89"/>
        <end position="224"/>
    </location>
</feature>
<evidence type="ECO:0000256" key="3">
    <source>
        <dbReference type="ARBA" id="ARBA00023172"/>
    </source>
</evidence>
<evidence type="ECO:0000259" key="4">
    <source>
        <dbReference type="PROSITE" id="PS51898"/>
    </source>
</evidence>
<evidence type="ECO:0000313" key="5">
    <source>
        <dbReference type="EMBL" id="KTD20033.1"/>
    </source>
</evidence>
<comment type="similarity">
    <text evidence="1">Belongs to the 'phage' integrase family.</text>
</comment>
<dbReference type="AlphaFoldDB" id="A0A0W0VIT7"/>
<dbReference type="EMBL" id="LNYH01000108">
    <property type="protein sequence ID" value="KTD20033.1"/>
    <property type="molecule type" value="Genomic_DNA"/>
</dbReference>
<keyword evidence="2" id="KW-0229">DNA integration</keyword>
<organism evidence="5 6">
    <name type="scientific">Legionella israelensis</name>
    <dbReference type="NCBI Taxonomy" id="454"/>
    <lineage>
        <taxon>Bacteria</taxon>
        <taxon>Pseudomonadati</taxon>
        <taxon>Pseudomonadota</taxon>
        <taxon>Gammaproteobacteria</taxon>
        <taxon>Legionellales</taxon>
        <taxon>Legionellaceae</taxon>
        <taxon>Legionella</taxon>
    </lineage>
</organism>
<comment type="caution">
    <text evidence="5">The sequence shown here is derived from an EMBL/GenBank/DDBJ whole genome shotgun (WGS) entry which is preliminary data.</text>
</comment>